<name>X1UQ50_9ZZZZ</name>
<sequence>MAVITRHFSAEAISSGEAVDYYSCKQVPAFWHIIEA</sequence>
<reference evidence="1" key="1">
    <citation type="journal article" date="2014" name="Front. Microbiol.">
        <title>High frequency of phylogenetically diverse reductive dehalogenase-homologous genes in deep subseafloor sedimentary metagenomes.</title>
        <authorList>
            <person name="Kawai M."/>
            <person name="Futagami T."/>
            <person name="Toyoda A."/>
            <person name="Takaki Y."/>
            <person name="Nishi S."/>
            <person name="Hori S."/>
            <person name="Arai W."/>
            <person name="Tsubouchi T."/>
            <person name="Morono Y."/>
            <person name="Uchiyama I."/>
            <person name="Ito T."/>
            <person name="Fujiyama A."/>
            <person name="Inagaki F."/>
            <person name="Takami H."/>
        </authorList>
    </citation>
    <scope>NUCLEOTIDE SEQUENCE</scope>
    <source>
        <strain evidence="1">Expedition CK06-06</strain>
    </source>
</reference>
<organism evidence="1">
    <name type="scientific">marine sediment metagenome</name>
    <dbReference type="NCBI Taxonomy" id="412755"/>
    <lineage>
        <taxon>unclassified sequences</taxon>
        <taxon>metagenomes</taxon>
        <taxon>ecological metagenomes</taxon>
    </lineage>
</organism>
<comment type="caution">
    <text evidence="1">The sequence shown here is derived from an EMBL/GenBank/DDBJ whole genome shotgun (WGS) entry which is preliminary data.</text>
</comment>
<feature type="non-terminal residue" evidence="1">
    <location>
        <position position="36"/>
    </location>
</feature>
<proteinExistence type="predicted"/>
<dbReference type="EMBL" id="BARW01035343">
    <property type="protein sequence ID" value="GAJ19629.1"/>
    <property type="molecule type" value="Genomic_DNA"/>
</dbReference>
<dbReference type="AlphaFoldDB" id="X1UQ50"/>
<gene>
    <name evidence="1" type="ORF">S12H4_55143</name>
</gene>
<evidence type="ECO:0000313" key="1">
    <source>
        <dbReference type="EMBL" id="GAJ19629.1"/>
    </source>
</evidence>
<protein>
    <submittedName>
        <fullName evidence="1">Uncharacterized protein</fullName>
    </submittedName>
</protein>
<accession>X1UQ50</accession>